<evidence type="ECO:0000256" key="6">
    <source>
        <dbReference type="SAM" id="SignalP"/>
    </source>
</evidence>
<dbReference type="Gene3D" id="1.10.287.410">
    <property type="match status" value="1"/>
</dbReference>
<name>A0A8H7MA88_9PEZI</name>
<reference evidence="7" key="1">
    <citation type="submission" date="2016-08" db="EMBL/GenBank/DDBJ databases">
        <authorList>
            <person name="Yan J."/>
        </authorList>
    </citation>
    <scope>NUCLEOTIDE SEQUENCE</scope>
    <source>
        <strain evidence="7">CSS-01s</strain>
    </source>
</reference>
<protein>
    <submittedName>
        <fullName evidence="7">Carboxypeptidase s1 protein</fullName>
    </submittedName>
</protein>
<dbReference type="InterPro" id="IPR001563">
    <property type="entry name" value="Peptidase_S10"/>
</dbReference>
<evidence type="ECO:0000256" key="3">
    <source>
        <dbReference type="ARBA" id="ARBA00022670"/>
    </source>
</evidence>
<reference evidence="7" key="2">
    <citation type="journal article" date="2018" name="DNA Res.">
        <title>Comparative genome and transcriptome analyses reveal adaptations to opportunistic infections in woody plant degrading pathogens of Botryosphaeriaceae.</title>
        <authorList>
            <person name="Yan J.Y."/>
            <person name="Zhao W.S."/>
            <person name="Chen Z."/>
            <person name="Xing Q.K."/>
            <person name="Zhang W."/>
            <person name="Chethana K.W.T."/>
            <person name="Xue M.F."/>
            <person name="Xu J.P."/>
            <person name="Phillips A.J.L."/>
            <person name="Wang Y."/>
            <person name="Liu J.H."/>
            <person name="Liu M."/>
            <person name="Zhou Y."/>
            <person name="Jayawardena R.S."/>
            <person name="Manawasinghe I.S."/>
            <person name="Huang J.B."/>
            <person name="Qiao G.H."/>
            <person name="Fu C.Y."/>
            <person name="Guo F.F."/>
            <person name="Dissanayake A.J."/>
            <person name="Peng Y.L."/>
            <person name="Hyde K.D."/>
            <person name="Li X.H."/>
        </authorList>
    </citation>
    <scope>NUCLEOTIDE SEQUENCE</scope>
    <source>
        <strain evidence="7">CSS-01s</strain>
    </source>
</reference>
<keyword evidence="2 7" id="KW-0121">Carboxypeptidase</keyword>
<feature type="signal peptide" evidence="6">
    <location>
        <begin position="1"/>
        <end position="20"/>
    </location>
</feature>
<dbReference type="GO" id="GO:0004185">
    <property type="term" value="F:serine-type carboxypeptidase activity"/>
    <property type="evidence" value="ECO:0007669"/>
    <property type="project" value="InterPro"/>
</dbReference>
<gene>
    <name evidence="7" type="ORF">BFW01_g10566</name>
</gene>
<keyword evidence="5" id="KW-0325">Glycoprotein</keyword>
<evidence type="ECO:0000256" key="5">
    <source>
        <dbReference type="ARBA" id="ARBA00023180"/>
    </source>
</evidence>
<dbReference type="SUPFAM" id="SSF53474">
    <property type="entry name" value="alpha/beta-Hydrolases"/>
    <property type="match status" value="1"/>
</dbReference>
<keyword evidence="3" id="KW-0645">Protease</keyword>
<organism evidence="7 8">
    <name type="scientific">Lasiodiplodia theobromae</name>
    <dbReference type="NCBI Taxonomy" id="45133"/>
    <lineage>
        <taxon>Eukaryota</taxon>
        <taxon>Fungi</taxon>
        <taxon>Dikarya</taxon>
        <taxon>Ascomycota</taxon>
        <taxon>Pezizomycotina</taxon>
        <taxon>Dothideomycetes</taxon>
        <taxon>Dothideomycetes incertae sedis</taxon>
        <taxon>Botryosphaeriales</taxon>
        <taxon>Botryosphaeriaceae</taxon>
        <taxon>Lasiodiplodia</taxon>
    </lineage>
</organism>
<dbReference type="PANTHER" id="PTHR11802:SF453">
    <property type="entry name" value="S1, PUTATIVE-RELATED"/>
    <property type="match status" value="1"/>
</dbReference>
<comment type="caution">
    <text evidence="7">The sequence shown here is derived from an EMBL/GenBank/DDBJ whole genome shotgun (WGS) entry which is preliminary data.</text>
</comment>
<dbReference type="AlphaFoldDB" id="A0A8H7MA88"/>
<accession>A0A8H7MA88</accession>
<keyword evidence="4" id="KW-0378">Hydrolase</keyword>
<dbReference type="PRINTS" id="PR00724">
    <property type="entry name" value="CRBOXYPTASEC"/>
</dbReference>
<feature type="chain" id="PRO_5034261723" evidence="6">
    <location>
        <begin position="21"/>
        <end position="495"/>
    </location>
</feature>
<keyword evidence="6" id="KW-0732">Signal</keyword>
<evidence type="ECO:0000256" key="2">
    <source>
        <dbReference type="ARBA" id="ARBA00022645"/>
    </source>
</evidence>
<dbReference type="EMBL" id="MDYX01000024">
    <property type="protein sequence ID" value="KAF9629363.1"/>
    <property type="molecule type" value="Genomic_DNA"/>
</dbReference>
<dbReference type="GO" id="GO:0000324">
    <property type="term" value="C:fungal-type vacuole"/>
    <property type="evidence" value="ECO:0007669"/>
    <property type="project" value="TreeGrafter"/>
</dbReference>
<dbReference type="GO" id="GO:0006508">
    <property type="term" value="P:proteolysis"/>
    <property type="evidence" value="ECO:0007669"/>
    <property type="project" value="UniProtKB-KW"/>
</dbReference>
<dbReference type="PANTHER" id="PTHR11802">
    <property type="entry name" value="SERINE PROTEASE FAMILY S10 SERINE CARBOXYPEPTIDASE"/>
    <property type="match status" value="1"/>
</dbReference>
<dbReference type="Pfam" id="PF00450">
    <property type="entry name" value="Peptidase_S10"/>
    <property type="match status" value="1"/>
</dbReference>
<dbReference type="Proteomes" id="UP000627934">
    <property type="component" value="Unassembled WGS sequence"/>
</dbReference>
<comment type="similarity">
    <text evidence="1">Belongs to the peptidase S10 family.</text>
</comment>
<evidence type="ECO:0000256" key="1">
    <source>
        <dbReference type="ARBA" id="ARBA00009431"/>
    </source>
</evidence>
<evidence type="ECO:0000313" key="7">
    <source>
        <dbReference type="EMBL" id="KAF9629363.1"/>
    </source>
</evidence>
<sequence length="495" mass="54502">MRSSLAFVASALSLANLALAAPFSGKVDKRSTVEKDGVRYNVFEHAATGAKLEFVNNSGICETTPGVNQYSGYLSVGTNMNMWFWLFEARENPTTAPLAAWFNGGPGCSSMIGLFQENGPCHFVDGSTEPSLNEYSWNSYANMIYIDQPIGVGFSYGNDEVVDSTETAAPYVWKLIQAFYDAFPQYESRDFGIFTESVSSFPTHVALVRRLIALQYGGHYGPEFAHYIQDQNKGIASGSVDGQKINLIALGVNNGWIDAELQEKAYIDYSLNNTYKKIISQSEATSYYNAYTKTCLPAIQSCESTGTVSACVNADNKCYNSIEGPLSEEADFNVYDVRIGASVTDPPETYADYLARDDVKKAIGARSTYSECADTPYNKFSSTGDNPRSFLPELNSVVQSGLTTLVWAGDADWICNWMGNYDAAQAVEFDGQTEFRAASLEPYKVNGVEGGTFKTVDNFSFLRVYEAGHEVPYYQPELALQVFRQTMQKKPISST</sequence>
<evidence type="ECO:0000313" key="8">
    <source>
        <dbReference type="Proteomes" id="UP000627934"/>
    </source>
</evidence>
<dbReference type="InterPro" id="IPR029058">
    <property type="entry name" value="AB_hydrolase_fold"/>
</dbReference>
<evidence type="ECO:0000256" key="4">
    <source>
        <dbReference type="ARBA" id="ARBA00022801"/>
    </source>
</evidence>
<proteinExistence type="inferred from homology"/>
<dbReference type="Gene3D" id="3.40.50.1820">
    <property type="entry name" value="alpha/beta hydrolase"/>
    <property type="match status" value="1"/>
</dbReference>